<accession>A0A916YN92</accession>
<reference evidence="2" key="1">
    <citation type="journal article" date="2014" name="Int. J. Syst. Evol. Microbiol.">
        <title>Complete genome sequence of Corynebacterium casei LMG S-19264T (=DSM 44701T), isolated from a smear-ripened cheese.</title>
        <authorList>
            <consortium name="US DOE Joint Genome Institute (JGI-PGF)"/>
            <person name="Walter F."/>
            <person name="Albersmeier A."/>
            <person name="Kalinowski J."/>
            <person name="Ruckert C."/>
        </authorList>
    </citation>
    <scope>NUCLEOTIDE SEQUENCE</scope>
    <source>
        <strain evidence="2">CGMCC 1.15958</strain>
    </source>
</reference>
<evidence type="ECO:0000313" key="2">
    <source>
        <dbReference type="EMBL" id="GGD53209.1"/>
    </source>
</evidence>
<dbReference type="SUPFAM" id="SSF52540">
    <property type="entry name" value="P-loop containing nucleoside triphosphate hydrolases"/>
    <property type="match status" value="1"/>
</dbReference>
<proteinExistence type="predicted"/>
<sequence length="233" mass="26809">MKLRRKPQLNQTPTAGDYLTKVLPKGDVFNQEHRYKFVIIVGGPGMGKSTLLLSQFIQPSTLPVLIFATKPQKWMEHLKGIESEQLKHWELALRQASNKGSVPVIRGYDSEANPEYFMENLIALADGRGLNCTVILEDCTNYVQFKASQRFQRLVNQREHFRCNVIMTYHSLQSVPRELFQYADFLILFKTGSSRKHLKSLDKIPNAETVLAAFDTVEAHPNKHFYVPLNFQR</sequence>
<dbReference type="EMBL" id="BMKK01000003">
    <property type="protein sequence ID" value="GGD53209.1"/>
    <property type="molecule type" value="Genomic_DNA"/>
</dbReference>
<feature type="domain" description="AAA+ ATPase" evidence="1">
    <location>
        <begin position="34"/>
        <end position="193"/>
    </location>
</feature>
<dbReference type="InterPro" id="IPR027417">
    <property type="entry name" value="P-loop_NTPase"/>
</dbReference>
<keyword evidence="3" id="KW-1185">Reference proteome</keyword>
<protein>
    <recommendedName>
        <fullName evidence="1">AAA+ ATPase domain-containing protein</fullName>
    </recommendedName>
</protein>
<dbReference type="Gene3D" id="3.40.50.300">
    <property type="entry name" value="P-loop containing nucleotide triphosphate hydrolases"/>
    <property type="match status" value="1"/>
</dbReference>
<dbReference type="Proteomes" id="UP000609064">
    <property type="component" value="Unassembled WGS sequence"/>
</dbReference>
<evidence type="ECO:0000313" key="3">
    <source>
        <dbReference type="Proteomes" id="UP000609064"/>
    </source>
</evidence>
<dbReference type="InterPro" id="IPR003593">
    <property type="entry name" value="AAA+_ATPase"/>
</dbReference>
<gene>
    <name evidence="2" type="ORF">GCM10011514_16660</name>
</gene>
<dbReference type="SMART" id="SM00382">
    <property type="entry name" value="AAA"/>
    <property type="match status" value="1"/>
</dbReference>
<evidence type="ECO:0000259" key="1">
    <source>
        <dbReference type="SMART" id="SM00382"/>
    </source>
</evidence>
<comment type="caution">
    <text evidence="2">The sequence shown here is derived from an EMBL/GenBank/DDBJ whole genome shotgun (WGS) entry which is preliminary data.</text>
</comment>
<name>A0A916YN92_9BACT</name>
<organism evidence="2 3">
    <name type="scientific">Emticicia aquatilis</name>
    <dbReference type="NCBI Taxonomy" id="1537369"/>
    <lineage>
        <taxon>Bacteria</taxon>
        <taxon>Pseudomonadati</taxon>
        <taxon>Bacteroidota</taxon>
        <taxon>Cytophagia</taxon>
        <taxon>Cytophagales</taxon>
        <taxon>Leadbetterellaceae</taxon>
        <taxon>Emticicia</taxon>
    </lineage>
</organism>
<dbReference type="AlphaFoldDB" id="A0A916YN92"/>
<reference evidence="2" key="2">
    <citation type="submission" date="2020-09" db="EMBL/GenBank/DDBJ databases">
        <authorList>
            <person name="Sun Q."/>
            <person name="Zhou Y."/>
        </authorList>
    </citation>
    <scope>NUCLEOTIDE SEQUENCE</scope>
    <source>
        <strain evidence="2">CGMCC 1.15958</strain>
    </source>
</reference>